<feature type="region of interest" description="Disordered" evidence="1">
    <location>
        <begin position="1"/>
        <end position="26"/>
    </location>
</feature>
<name>A0AAN7WVH3_ELEMC</name>
<protein>
    <submittedName>
        <fullName evidence="2">Uncharacterized protein</fullName>
    </submittedName>
</protein>
<accession>A0AAN7WVH3</accession>
<feature type="compositionally biased region" description="Low complexity" evidence="1">
    <location>
        <begin position="1"/>
        <end position="16"/>
    </location>
</feature>
<evidence type="ECO:0000313" key="2">
    <source>
        <dbReference type="EMBL" id="KAK5849360.1"/>
    </source>
</evidence>
<gene>
    <name evidence="2" type="ORF">PBY51_009010</name>
</gene>
<dbReference type="AlphaFoldDB" id="A0AAN7WVH3"/>
<reference evidence="2 3" key="2">
    <citation type="journal article" date="2023" name="Mol. Biol. Evol.">
        <title>Genomics of Secondarily Temperate Adaptation in the Only Non-Antarctic Icefish.</title>
        <authorList>
            <person name="Rivera-Colon A.G."/>
            <person name="Rayamajhi N."/>
            <person name="Minhas B.F."/>
            <person name="Madrigal G."/>
            <person name="Bilyk K.T."/>
            <person name="Yoon V."/>
            <person name="Hune M."/>
            <person name="Gregory S."/>
            <person name="Cheng C.H.C."/>
            <person name="Catchen J.M."/>
        </authorList>
    </citation>
    <scope>NUCLEOTIDE SEQUENCE [LARGE SCALE GENOMIC DNA]</scope>
    <source>
        <strain evidence="2">JMC-PN-2008</strain>
    </source>
</reference>
<organism evidence="2 3">
    <name type="scientific">Eleginops maclovinus</name>
    <name type="common">Patagonian blennie</name>
    <name type="synonym">Eleginus maclovinus</name>
    <dbReference type="NCBI Taxonomy" id="56733"/>
    <lineage>
        <taxon>Eukaryota</taxon>
        <taxon>Metazoa</taxon>
        <taxon>Chordata</taxon>
        <taxon>Craniata</taxon>
        <taxon>Vertebrata</taxon>
        <taxon>Euteleostomi</taxon>
        <taxon>Actinopterygii</taxon>
        <taxon>Neopterygii</taxon>
        <taxon>Teleostei</taxon>
        <taxon>Neoteleostei</taxon>
        <taxon>Acanthomorphata</taxon>
        <taxon>Eupercaria</taxon>
        <taxon>Perciformes</taxon>
        <taxon>Notothenioidei</taxon>
        <taxon>Eleginopidae</taxon>
        <taxon>Eleginops</taxon>
    </lineage>
</organism>
<comment type="caution">
    <text evidence="2">The sequence shown here is derived from an EMBL/GenBank/DDBJ whole genome shotgun (WGS) entry which is preliminary data.</text>
</comment>
<dbReference type="Proteomes" id="UP001346869">
    <property type="component" value="Unassembled WGS sequence"/>
</dbReference>
<evidence type="ECO:0000256" key="1">
    <source>
        <dbReference type="SAM" id="MobiDB-lite"/>
    </source>
</evidence>
<sequence length="83" mass="8697">MALCRSPAMSAIASTAPTPPPLPLPSSGLSAFDGSEREEAIGFIAQYAWRVGGISILSAERQTISKLHNDPHLNSLLALPSVL</sequence>
<keyword evidence="3" id="KW-1185">Reference proteome</keyword>
<dbReference type="EMBL" id="JAUZQC010000024">
    <property type="protein sequence ID" value="KAK5849360.1"/>
    <property type="molecule type" value="Genomic_DNA"/>
</dbReference>
<reference evidence="2 3" key="1">
    <citation type="journal article" date="2023" name="Genes (Basel)">
        <title>Chromosome-Level Genome Assembly and Circadian Gene Repertoire of the Patagonia Blennie Eleginops maclovinus-The Closest Ancestral Proxy of Antarctic Cryonotothenioids.</title>
        <authorList>
            <person name="Cheng C.C."/>
            <person name="Rivera-Colon A.G."/>
            <person name="Minhas B.F."/>
            <person name="Wilson L."/>
            <person name="Rayamajhi N."/>
            <person name="Vargas-Chacoff L."/>
            <person name="Catchen J.M."/>
        </authorList>
    </citation>
    <scope>NUCLEOTIDE SEQUENCE [LARGE SCALE GENOMIC DNA]</scope>
    <source>
        <strain evidence="2">JMC-PN-2008</strain>
    </source>
</reference>
<proteinExistence type="predicted"/>
<evidence type="ECO:0000313" key="3">
    <source>
        <dbReference type="Proteomes" id="UP001346869"/>
    </source>
</evidence>